<organism evidence="1 2">
    <name type="scientific">Leptospira adleri</name>
    <dbReference type="NCBI Taxonomy" id="2023186"/>
    <lineage>
        <taxon>Bacteria</taxon>
        <taxon>Pseudomonadati</taxon>
        <taxon>Spirochaetota</taxon>
        <taxon>Spirochaetia</taxon>
        <taxon>Leptospirales</taxon>
        <taxon>Leptospiraceae</taxon>
        <taxon>Leptospira</taxon>
    </lineage>
</organism>
<proteinExistence type="predicted"/>
<accession>A0ABX4NST5</accession>
<reference evidence="1 2" key="1">
    <citation type="submission" date="2017-07" db="EMBL/GenBank/DDBJ databases">
        <title>Leptospira spp. isolated from tropical soils.</title>
        <authorList>
            <person name="Thibeaux R."/>
            <person name="Iraola G."/>
            <person name="Ferres I."/>
            <person name="Bierque E."/>
            <person name="Girault D."/>
            <person name="Soupe-Gilbert M.-E."/>
            <person name="Picardeau M."/>
            <person name="Goarant C."/>
        </authorList>
    </citation>
    <scope>NUCLEOTIDE SEQUENCE [LARGE SCALE GENOMIC DNA]</scope>
    <source>
        <strain evidence="1 2">FH2-B-D1</strain>
    </source>
</reference>
<evidence type="ECO:0000313" key="2">
    <source>
        <dbReference type="Proteomes" id="UP000232149"/>
    </source>
</evidence>
<gene>
    <name evidence="1" type="ORF">CH376_21360</name>
</gene>
<comment type="caution">
    <text evidence="1">The sequence shown here is derived from an EMBL/GenBank/DDBJ whole genome shotgun (WGS) entry which is preliminary data.</text>
</comment>
<keyword evidence="2" id="KW-1185">Reference proteome</keyword>
<name>A0ABX4NST5_9LEPT</name>
<dbReference type="EMBL" id="NPDU01000091">
    <property type="protein sequence ID" value="PJZ59874.1"/>
    <property type="molecule type" value="Genomic_DNA"/>
</dbReference>
<sequence length="149" mass="17564">MIATLSRIGFDKEFHRKWILSVYNFRSRTEFFMIFDQTFGQIFISMNGKNQKEEIITASFESISQKRLHAHFHDGNRKRQQSIQESACYCFESKEAILDEVLSRVEDPFETEICNSNAKDPKSAIIAINDKILKYILNHPDRCYLRTFP</sequence>
<protein>
    <submittedName>
        <fullName evidence="1">Uncharacterized protein</fullName>
    </submittedName>
</protein>
<dbReference type="Proteomes" id="UP000232149">
    <property type="component" value="Unassembled WGS sequence"/>
</dbReference>
<evidence type="ECO:0000313" key="1">
    <source>
        <dbReference type="EMBL" id="PJZ59874.1"/>
    </source>
</evidence>